<accession>A0A5B0SK21</accession>
<keyword evidence="1" id="KW-0175">Coiled coil</keyword>
<evidence type="ECO:0000256" key="2">
    <source>
        <dbReference type="SAM" id="MobiDB-lite"/>
    </source>
</evidence>
<name>A0A5B0SK21_PUCGR</name>
<reference evidence="4 5" key="1">
    <citation type="submission" date="2019-05" db="EMBL/GenBank/DDBJ databases">
        <title>Emergence of the Ug99 lineage of the wheat stem rust pathogen through somatic hybridization.</title>
        <authorList>
            <person name="Li F."/>
            <person name="Upadhyaya N.M."/>
            <person name="Sperschneider J."/>
            <person name="Matny O."/>
            <person name="Nguyen-Phuc H."/>
            <person name="Mago R."/>
            <person name="Raley C."/>
            <person name="Miller M.E."/>
            <person name="Silverstein K.A.T."/>
            <person name="Henningsen E."/>
            <person name="Hirsch C.D."/>
            <person name="Visser B."/>
            <person name="Pretorius Z.A."/>
            <person name="Steffenson B.J."/>
            <person name="Schwessinger B."/>
            <person name="Dodds P.N."/>
            <person name="Figueroa M."/>
        </authorList>
    </citation>
    <scope>NUCLEOTIDE SEQUENCE [LARGE SCALE GENOMIC DNA]</scope>
    <source>
        <strain evidence="4 5">Ug99</strain>
    </source>
</reference>
<dbReference type="InterPro" id="IPR003903">
    <property type="entry name" value="UIM_dom"/>
</dbReference>
<evidence type="ECO:0000313" key="4">
    <source>
        <dbReference type="EMBL" id="KAA1136954.1"/>
    </source>
</evidence>
<evidence type="ECO:0000256" key="1">
    <source>
        <dbReference type="SAM" id="Coils"/>
    </source>
</evidence>
<dbReference type="AlphaFoldDB" id="A0A5B0SK21"/>
<feature type="compositionally biased region" description="Polar residues" evidence="2">
    <location>
        <begin position="387"/>
        <end position="400"/>
    </location>
</feature>
<feature type="compositionally biased region" description="Polar residues" evidence="2">
    <location>
        <begin position="37"/>
        <end position="77"/>
    </location>
</feature>
<feature type="region of interest" description="Disordered" evidence="2">
    <location>
        <begin position="373"/>
        <end position="400"/>
    </location>
</feature>
<organism evidence="4 5">
    <name type="scientific">Puccinia graminis f. sp. tritici</name>
    <dbReference type="NCBI Taxonomy" id="56615"/>
    <lineage>
        <taxon>Eukaryota</taxon>
        <taxon>Fungi</taxon>
        <taxon>Dikarya</taxon>
        <taxon>Basidiomycota</taxon>
        <taxon>Pucciniomycotina</taxon>
        <taxon>Pucciniomycetes</taxon>
        <taxon>Pucciniales</taxon>
        <taxon>Pucciniaceae</taxon>
        <taxon>Puccinia</taxon>
    </lineage>
</organism>
<dbReference type="EMBL" id="VDEP01000014">
    <property type="protein sequence ID" value="KAA1136954.1"/>
    <property type="molecule type" value="Genomic_DNA"/>
</dbReference>
<keyword evidence="3" id="KW-0732">Signal</keyword>
<evidence type="ECO:0000256" key="3">
    <source>
        <dbReference type="SAM" id="SignalP"/>
    </source>
</evidence>
<dbReference type="Proteomes" id="UP000325313">
    <property type="component" value="Unassembled WGS sequence"/>
</dbReference>
<feature type="compositionally biased region" description="Basic and acidic residues" evidence="2">
    <location>
        <begin position="250"/>
        <end position="261"/>
    </location>
</feature>
<sequence length="447" mass="49819">MVAMVSYFTLILLFHVSHQALTPATTEAVVEHATQLPGHSTQPSTSSLIPSTTEEVVENATQLPGHSTQPSTSSQIEVSEGSDVAPPKTVDSKRPKPPLTNCPICQDSLLRRMACAICKEKPPPLDPKRLKKLQSRPRPPPEVDNDDVIAAEQLQREIYEAENADDLGLTRSGEPEFGRSMSFPNQGYLGFRDGSSSPGFPHRENHLVPDLSAPHVEPHHSESLHALGGTELHGDDEALARAVSLSLGNEVHEPSHSEDPIHALGNHSSLQDTSGDFALAMALSLQEGLDHRSQLPSPGLEHAWSEPDTSQDEHFAREIERQINEQNSEQVAREIERQLNEQNSEQVAREIERQLNEQTSEQVAQQIQRQLNEQASPWPQPIPHRYPQSTPSRYPQPTPQMNTNQGVAGQGHFIQFKKEQLEFFKEEPITLWMNRLLKNYAMQHPNS</sequence>
<feature type="region of interest" description="Disordered" evidence="2">
    <location>
        <begin position="161"/>
        <end position="207"/>
    </location>
</feature>
<proteinExistence type="predicted"/>
<evidence type="ECO:0000313" key="5">
    <source>
        <dbReference type="Proteomes" id="UP000325313"/>
    </source>
</evidence>
<feature type="region of interest" description="Disordered" evidence="2">
    <location>
        <begin position="291"/>
        <end position="312"/>
    </location>
</feature>
<feature type="region of interest" description="Disordered" evidence="2">
    <location>
        <begin position="250"/>
        <end position="269"/>
    </location>
</feature>
<feature type="region of interest" description="Disordered" evidence="2">
    <location>
        <begin position="32"/>
        <end position="103"/>
    </location>
</feature>
<comment type="caution">
    <text evidence="4">The sequence shown here is derived from an EMBL/GenBank/DDBJ whole genome shotgun (WGS) entry which is preliminary data.</text>
</comment>
<feature type="signal peptide" evidence="3">
    <location>
        <begin position="1"/>
        <end position="19"/>
    </location>
</feature>
<protein>
    <submittedName>
        <fullName evidence="4">Uncharacterized protein</fullName>
    </submittedName>
</protein>
<feature type="region of interest" description="Disordered" evidence="2">
    <location>
        <begin position="120"/>
        <end position="145"/>
    </location>
</feature>
<feature type="chain" id="PRO_5023028946" evidence="3">
    <location>
        <begin position="20"/>
        <end position="447"/>
    </location>
</feature>
<dbReference type="Pfam" id="PF02809">
    <property type="entry name" value="UIM"/>
    <property type="match status" value="2"/>
</dbReference>
<feature type="coiled-coil region" evidence="1">
    <location>
        <begin position="325"/>
        <end position="361"/>
    </location>
</feature>
<gene>
    <name evidence="4" type="ORF">PGTUg99_002315</name>
</gene>